<dbReference type="GO" id="GO:0046933">
    <property type="term" value="F:proton-transporting ATP synthase activity, rotational mechanism"/>
    <property type="evidence" value="ECO:0007669"/>
    <property type="project" value="UniProtKB-UniRule"/>
</dbReference>
<keyword evidence="12" id="KW-1185">Reference proteome</keyword>
<dbReference type="InterPro" id="IPR000131">
    <property type="entry name" value="ATP_synth_F1_gsu"/>
</dbReference>
<keyword evidence="8 10" id="KW-0139">CF(1)</keyword>
<evidence type="ECO:0000313" key="12">
    <source>
        <dbReference type="Proteomes" id="UP000190625"/>
    </source>
</evidence>
<organism evidence="11 12">
    <name type="scientific">Selenihalanaerobacter shriftii</name>
    <dbReference type="NCBI Taxonomy" id="142842"/>
    <lineage>
        <taxon>Bacteria</taxon>
        <taxon>Bacillati</taxon>
        <taxon>Bacillota</taxon>
        <taxon>Clostridia</taxon>
        <taxon>Halanaerobiales</taxon>
        <taxon>Halobacteroidaceae</taxon>
        <taxon>Selenihalanaerobacter</taxon>
    </lineage>
</organism>
<dbReference type="OrthoDB" id="9812769at2"/>
<dbReference type="Gene3D" id="3.40.1380.10">
    <property type="match status" value="1"/>
</dbReference>
<keyword evidence="7 10" id="KW-0472">Membrane</keyword>
<dbReference type="FunFam" id="1.10.287.80:FF:000001">
    <property type="entry name" value="ATP synthase gamma chain"/>
    <property type="match status" value="1"/>
</dbReference>
<dbReference type="InterPro" id="IPR035968">
    <property type="entry name" value="ATP_synth_F1_ATPase_gsu"/>
</dbReference>
<dbReference type="Pfam" id="PF00231">
    <property type="entry name" value="ATP-synt"/>
    <property type="match status" value="1"/>
</dbReference>
<evidence type="ECO:0000256" key="9">
    <source>
        <dbReference type="ARBA" id="ARBA00023310"/>
    </source>
</evidence>
<evidence type="ECO:0000256" key="7">
    <source>
        <dbReference type="ARBA" id="ARBA00023136"/>
    </source>
</evidence>
<keyword evidence="9 10" id="KW-0066">ATP synthesis</keyword>
<evidence type="ECO:0000313" key="11">
    <source>
        <dbReference type="EMBL" id="SJZ48015.1"/>
    </source>
</evidence>
<evidence type="ECO:0000256" key="1">
    <source>
        <dbReference type="ARBA" id="ARBA00003456"/>
    </source>
</evidence>
<dbReference type="GO" id="GO:0005886">
    <property type="term" value="C:plasma membrane"/>
    <property type="evidence" value="ECO:0007669"/>
    <property type="project" value="UniProtKB-SubCell"/>
</dbReference>
<accession>A0A1T4KZW2</accession>
<dbReference type="PROSITE" id="PS00153">
    <property type="entry name" value="ATPASE_GAMMA"/>
    <property type="match status" value="1"/>
</dbReference>
<keyword evidence="4 10" id="KW-0813">Transport</keyword>
<comment type="similarity">
    <text evidence="3 10">Belongs to the ATPase gamma chain family.</text>
</comment>
<sequence length="288" mass="32611">MQSMRDIKRKIGSVENTKKITRAMKLVAAAKLRKSQERAEAAKPFFTKTRETLVDAASKLDGEMHTLLEERESIDRIGYVVITGDRGLCGPYNARVLKKVSAHIEEHARSNDEVGVISVGKKGRNYFKRNKIENVSEYLHIDDEPSMRTAQNISNEVVDFYEERVFDKIHLVYTQFETILAQEAKIVQLLPVKPEGMEEEGLQSEYIYEPSPNKVLDVILPKYIRNIMFGALLESTASEFASRMTAMDSATENAEEMIEELTLSYNRARQAEITQEISEIVGGANALD</sequence>
<dbReference type="AlphaFoldDB" id="A0A1T4KZW2"/>
<dbReference type="PANTHER" id="PTHR11693">
    <property type="entry name" value="ATP SYNTHASE GAMMA CHAIN"/>
    <property type="match status" value="1"/>
</dbReference>
<dbReference type="PANTHER" id="PTHR11693:SF22">
    <property type="entry name" value="ATP SYNTHASE SUBUNIT GAMMA, MITOCHONDRIAL"/>
    <property type="match status" value="1"/>
</dbReference>
<proteinExistence type="inferred from homology"/>
<protein>
    <recommendedName>
        <fullName evidence="10">ATP synthase gamma chain</fullName>
    </recommendedName>
    <alternativeName>
        <fullName evidence="10">ATP synthase F1 sector gamma subunit</fullName>
    </alternativeName>
    <alternativeName>
        <fullName evidence="10">F-ATPase gamma subunit</fullName>
    </alternativeName>
</protein>
<evidence type="ECO:0000256" key="4">
    <source>
        <dbReference type="ARBA" id="ARBA00022448"/>
    </source>
</evidence>
<dbReference type="Proteomes" id="UP000190625">
    <property type="component" value="Unassembled WGS sequence"/>
</dbReference>
<evidence type="ECO:0000256" key="10">
    <source>
        <dbReference type="HAMAP-Rule" id="MF_00815"/>
    </source>
</evidence>
<dbReference type="STRING" id="142842.SAMN02745118_00968"/>
<dbReference type="InterPro" id="IPR023632">
    <property type="entry name" value="ATP_synth_F1_gsu_CS"/>
</dbReference>
<dbReference type="CDD" id="cd12151">
    <property type="entry name" value="F1-ATPase_gamma"/>
    <property type="match status" value="1"/>
</dbReference>
<keyword evidence="10" id="KW-1003">Cell membrane</keyword>
<dbReference type="HAMAP" id="MF_00815">
    <property type="entry name" value="ATP_synth_gamma_bact"/>
    <property type="match status" value="1"/>
</dbReference>
<dbReference type="EMBL" id="FUWM01000007">
    <property type="protein sequence ID" value="SJZ48015.1"/>
    <property type="molecule type" value="Genomic_DNA"/>
</dbReference>
<reference evidence="12" key="1">
    <citation type="submission" date="2017-02" db="EMBL/GenBank/DDBJ databases">
        <authorList>
            <person name="Varghese N."/>
            <person name="Submissions S."/>
        </authorList>
    </citation>
    <scope>NUCLEOTIDE SEQUENCE [LARGE SCALE GENOMIC DNA]</scope>
    <source>
        <strain evidence="12">ATCC BAA-73</strain>
    </source>
</reference>
<gene>
    <name evidence="10" type="primary">atpG</name>
    <name evidence="11" type="ORF">SAMN02745118_00968</name>
</gene>
<dbReference type="PRINTS" id="PR00126">
    <property type="entry name" value="ATPASEGAMMA"/>
</dbReference>
<dbReference type="GO" id="GO:0042777">
    <property type="term" value="P:proton motive force-driven plasma membrane ATP synthesis"/>
    <property type="evidence" value="ECO:0007669"/>
    <property type="project" value="UniProtKB-UniRule"/>
</dbReference>
<evidence type="ECO:0000256" key="8">
    <source>
        <dbReference type="ARBA" id="ARBA00023196"/>
    </source>
</evidence>
<name>A0A1T4KZW2_9FIRM</name>
<keyword evidence="5 10" id="KW-0375">Hydrogen ion transport</keyword>
<evidence type="ECO:0000256" key="3">
    <source>
        <dbReference type="ARBA" id="ARBA00007681"/>
    </source>
</evidence>
<comment type="function">
    <text evidence="1 10">Produces ATP from ADP in the presence of a proton gradient across the membrane. The gamma chain is believed to be important in regulating ATPase activity and the flow of protons through the CF(0) complex.</text>
</comment>
<comment type="subcellular location">
    <subcellularLocation>
        <location evidence="10">Cell membrane</location>
        <topology evidence="10">Peripheral membrane protein</topology>
    </subcellularLocation>
    <subcellularLocation>
        <location evidence="2">Membrane</location>
        <topology evidence="2">Peripheral membrane protein</topology>
    </subcellularLocation>
</comment>
<dbReference type="NCBIfam" id="TIGR01146">
    <property type="entry name" value="ATPsyn_F1gamma"/>
    <property type="match status" value="1"/>
</dbReference>
<dbReference type="FunFam" id="3.40.1380.10:FF:000006">
    <property type="entry name" value="ATP synthase gamma chain"/>
    <property type="match status" value="1"/>
</dbReference>
<evidence type="ECO:0000256" key="2">
    <source>
        <dbReference type="ARBA" id="ARBA00004170"/>
    </source>
</evidence>
<comment type="subunit">
    <text evidence="10">F-type ATPases have 2 components, CF(1) - the catalytic core - and CF(0) - the membrane proton channel. CF(1) has five subunits: alpha(3), beta(3), gamma(1), delta(1), epsilon(1). CF(0) has three main subunits: a, b and c.</text>
</comment>
<dbReference type="RefSeq" id="WP_078809463.1">
    <property type="nucleotide sequence ID" value="NZ_FUWM01000007.1"/>
</dbReference>
<evidence type="ECO:0000256" key="5">
    <source>
        <dbReference type="ARBA" id="ARBA00022781"/>
    </source>
</evidence>
<dbReference type="GO" id="GO:0045259">
    <property type="term" value="C:proton-transporting ATP synthase complex"/>
    <property type="evidence" value="ECO:0007669"/>
    <property type="project" value="UniProtKB-KW"/>
</dbReference>
<dbReference type="Gene3D" id="1.10.287.80">
    <property type="entry name" value="ATP synthase, gamma subunit, helix hairpin domain"/>
    <property type="match status" value="2"/>
</dbReference>
<keyword evidence="6 10" id="KW-0406">Ion transport</keyword>
<dbReference type="SUPFAM" id="SSF52943">
    <property type="entry name" value="ATP synthase (F1-ATPase), gamma subunit"/>
    <property type="match status" value="1"/>
</dbReference>
<evidence type="ECO:0000256" key="6">
    <source>
        <dbReference type="ARBA" id="ARBA00023065"/>
    </source>
</evidence>
<dbReference type="GO" id="GO:0005524">
    <property type="term" value="F:ATP binding"/>
    <property type="evidence" value="ECO:0007669"/>
    <property type="project" value="UniProtKB-UniRule"/>
</dbReference>